<evidence type="ECO:0000256" key="4">
    <source>
        <dbReference type="ARBA" id="ARBA00022989"/>
    </source>
</evidence>
<dbReference type="EMBL" id="MK814610">
    <property type="protein sequence ID" value="QCI04373.1"/>
    <property type="molecule type" value="Genomic_DNA"/>
</dbReference>
<keyword evidence="9" id="KW-0934">Plastid</keyword>
<evidence type="ECO:0000259" key="8">
    <source>
        <dbReference type="Pfam" id="PF05140"/>
    </source>
</evidence>
<dbReference type="HAMAP" id="MF_01392">
    <property type="entry name" value="CytC_Ccs1"/>
    <property type="match status" value="1"/>
</dbReference>
<keyword evidence="2 6" id="KW-0812">Transmembrane</keyword>
<proteinExistence type="inferred from homology"/>
<dbReference type="GO" id="GO:0017004">
    <property type="term" value="P:cytochrome complex assembly"/>
    <property type="evidence" value="ECO:0007669"/>
    <property type="project" value="UniProtKB-UniRule"/>
</dbReference>
<feature type="transmembrane region" description="Helical" evidence="7">
    <location>
        <begin position="80"/>
        <end position="102"/>
    </location>
</feature>
<keyword evidence="6" id="KW-0793">Thylakoid</keyword>
<dbReference type="AlphaFoldDB" id="A0A4D6WLD3"/>
<evidence type="ECO:0000256" key="6">
    <source>
        <dbReference type="HAMAP-Rule" id="MF_01392"/>
    </source>
</evidence>
<sequence>MKLLNKKNILWILAKNLSNLNFALFILFIIILFSMLGSIIEQDQSLRYYQTNYPIITGQLFEFNWQFILHFGFDHLFQTWWFLGILILFCLSLSICTFSIQLPSLKNARRWKFLNVSSNLKNKKVTFFKANTSNSFINIIYELSYHNYYIFNKKSNIYAYKGIIGRIAPIFVHASIIITLFGSTIGGLSGFISQEMIPSNEIFHIKNVFESGFQNKIPFNFIFHIDDFYISYNIDKSIKQFFSQVSILNNQSKTLLTQTISVNSPLIFKGITFYQTDWQINALRIKIGSDFFIQCKLNKIQLNNNAYWICRFPINNNTSIFILVLDLNDNILIYNSLGEIIEKVSINQKLSIDNSFFIITEIMTSTGLQIKVDPGIKIVYLGFGILILSTFMSYASYSQIWINLNINNFELFGSTNRAILKFEEECMTIQNSYLNSMN</sequence>
<feature type="transmembrane region" description="Helical" evidence="7">
    <location>
        <begin position="170"/>
        <end position="192"/>
    </location>
</feature>
<organism evidence="9">
    <name type="scientific">Antithamnion hubbsii</name>
    <dbReference type="NCBI Taxonomy" id="1005974"/>
    <lineage>
        <taxon>Eukaryota</taxon>
        <taxon>Rhodophyta</taxon>
        <taxon>Florideophyceae</taxon>
        <taxon>Rhodymeniophycidae</taxon>
        <taxon>Ceramiales</taxon>
        <taxon>Ceramiaceae</taxon>
        <taxon>Antithamnion</taxon>
    </lineage>
</organism>
<gene>
    <name evidence="6 9" type="primary">ccs1</name>
    <name evidence="6" type="synonym">ccsB</name>
</gene>
<reference evidence="9" key="2">
    <citation type="submission" date="2019-04" db="EMBL/GenBank/DDBJ databases">
        <authorList>
            <person name="Pasella M."/>
        </authorList>
    </citation>
    <scope>NUCLEOTIDE SEQUENCE</scope>
    <source>
        <strain evidence="9">PD2206</strain>
    </source>
</reference>
<dbReference type="PANTHER" id="PTHR31566">
    <property type="entry name" value="CYTOCHROME C BIOGENESIS PROTEIN CCS1, CHLOROPLASTIC"/>
    <property type="match status" value="1"/>
</dbReference>
<evidence type="ECO:0000256" key="7">
    <source>
        <dbReference type="SAM" id="Phobius"/>
    </source>
</evidence>
<feature type="domain" description="ResB-like" evidence="8">
    <location>
        <begin position="21"/>
        <end position="303"/>
    </location>
</feature>
<protein>
    <recommendedName>
        <fullName evidence="6">Cytochrome c biogenesis protein CcsB</fullName>
    </recommendedName>
</protein>
<comment type="similarity">
    <text evidence="6">Belongs to the Ccs1/CcsB family.</text>
</comment>
<dbReference type="Pfam" id="PF05140">
    <property type="entry name" value="ResB"/>
    <property type="match status" value="2"/>
</dbReference>
<name>A0A4D6WLD3_9FLOR</name>
<evidence type="ECO:0000256" key="2">
    <source>
        <dbReference type="ARBA" id="ARBA00022692"/>
    </source>
</evidence>
<dbReference type="PANTHER" id="PTHR31566:SF0">
    <property type="entry name" value="CYTOCHROME C BIOGENESIS PROTEIN CCS1, CHLOROPLASTIC"/>
    <property type="match status" value="1"/>
</dbReference>
<reference evidence="9" key="1">
    <citation type="journal article" date="2019" name="Mol. Phylogenet. Evol.">
        <title>Morphological evolution and classification of the red algal order Ceramiales inferred using plastid phylogenomics.</title>
        <authorList>
            <person name="Diaz-Tapia P."/>
            <person name="Pasella M.M."/>
            <person name="Verbruggen H."/>
            <person name="Maggs C.A."/>
        </authorList>
    </citation>
    <scope>NUCLEOTIDE SEQUENCE</scope>
    <source>
        <strain evidence="9">PD2206</strain>
    </source>
</reference>
<geneLocation type="plastid" evidence="9"/>
<keyword evidence="5 6" id="KW-0472">Membrane</keyword>
<feature type="transmembrane region" description="Helical" evidence="7">
    <location>
        <begin position="378"/>
        <end position="397"/>
    </location>
</feature>
<keyword evidence="3 6" id="KW-0201">Cytochrome c-type biogenesis</keyword>
<keyword evidence="4 6" id="KW-1133">Transmembrane helix</keyword>
<comment type="function">
    <text evidence="6">Required during biogenesis of c-type cytochromes (cytochrome c6 and cytochrome f) at the step of heme attachment.</text>
</comment>
<evidence type="ECO:0000256" key="1">
    <source>
        <dbReference type="ARBA" id="ARBA00004141"/>
    </source>
</evidence>
<feature type="domain" description="ResB-like" evidence="8">
    <location>
        <begin position="362"/>
        <end position="425"/>
    </location>
</feature>
<evidence type="ECO:0000256" key="3">
    <source>
        <dbReference type="ARBA" id="ARBA00022748"/>
    </source>
</evidence>
<dbReference type="GO" id="GO:0042651">
    <property type="term" value="C:thylakoid membrane"/>
    <property type="evidence" value="ECO:0007669"/>
    <property type="project" value="UniProtKB-UniRule"/>
</dbReference>
<comment type="subcellular location">
    <subcellularLocation>
        <location evidence="6">Cellular thylakoid membrane</location>
        <topology evidence="6">Multi-pass membrane protein</topology>
    </subcellularLocation>
    <subcellularLocation>
        <location evidence="1">Membrane</location>
        <topology evidence="1">Multi-pass membrane protein</topology>
    </subcellularLocation>
</comment>
<dbReference type="InterPro" id="IPR023494">
    <property type="entry name" value="Cyt_c_bgen_Ccs1/CcsB/ResB"/>
</dbReference>
<comment type="subunit">
    <text evidence="6">May interact with CcsA.</text>
</comment>
<feature type="transmembrane region" description="Helical" evidence="7">
    <location>
        <begin position="20"/>
        <end position="40"/>
    </location>
</feature>
<evidence type="ECO:0000256" key="5">
    <source>
        <dbReference type="ARBA" id="ARBA00023136"/>
    </source>
</evidence>
<evidence type="ECO:0000313" key="9">
    <source>
        <dbReference type="EMBL" id="QCI04373.1"/>
    </source>
</evidence>
<dbReference type="InterPro" id="IPR007816">
    <property type="entry name" value="ResB-like_domain"/>
</dbReference>
<accession>A0A4D6WLD3</accession>